<keyword evidence="1" id="KW-0001">2Fe-2S</keyword>
<dbReference type="Gene3D" id="3.40.5.90">
    <property type="entry name" value="CDGSH iron-sulfur domain, mitoNEET-type"/>
    <property type="match status" value="1"/>
</dbReference>
<dbReference type="SMART" id="SM00704">
    <property type="entry name" value="ZnF_CDGSH"/>
    <property type="match status" value="1"/>
</dbReference>
<organism evidence="6 7">
    <name type="scientific">Reichenbachiella carrageenanivorans</name>
    <dbReference type="NCBI Taxonomy" id="2979869"/>
    <lineage>
        <taxon>Bacteria</taxon>
        <taxon>Pseudomonadati</taxon>
        <taxon>Bacteroidota</taxon>
        <taxon>Cytophagia</taxon>
        <taxon>Cytophagales</taxon>
        <taxon>Reichenbachiellaceae</taxon>
        <taxon>Reichenbachiella</taxon>
    </lineage>
</organism>
<proteinExistence type="predicted"/>
<gene>
    <name evidence="6" type="ORF">N7E81_02750</name>
</gene>
<protein>
    <submittedName>
        <fullName evidence="6">(4Fe-4S)-binding protein</fullName>
    </submittedName>
</protein>
<evidence type="ECO:0000256" key="1">
    <source>
        <dbReference type="ARBA" id="ARBA00022714"/>
    </source>
</evidence>
<evidence type="ECO:0000313" key="6">
    <source>
        <dbReference type="EMBL" id="UXX80024.1"/>
    </source>
</evidence>
<evidence type="ECO:0000256" key="4">
    <source>
        <dbReference type="ARBA" id="ARBA00023014"/>
    </source>
</evidence>
<evidence type="ECO:0000256" key="3">
    <source>
        <dbReference type="ARBA" id="ARBA00023004"/>
    </source>
</evidence>
<keyword evidence="7" id="KW-1185">Reference proteome</keyword>
<dbReference type="InterPro" id="IPR042216">
    <property type="entry name" value="MitoNEET_CISD"/>
</dbReference>
<name>A0ABY6D1I0_9BACT</name>
<dbReference type="Pfam" id="PF06902">
    <property type="entry name" value="Fer4_19"/>
    <property type="match status" value="1"/>
</dbReference>
<evidence type="ECO:0000256" key="2">
    <source>
        <dbReference type="ARBA" id="ARBA00022723"/>
    </source>
</evidence>
<dbReference type="Proteomes" id="UP001062165">
    <property type="component" value="Chromosome"/>
</dbReference>
<dbReference type="RefSeq" id="WP_263051754.1">
    <property type="nucleotide sequence ID" value="NZ_CP106735.1"/>
</dbReference>
<evidence type="ECO:0000313" key="7">
    <source>
        <dbReference type="Proteomes" id="UP001062165"/>
    </source>
</evidence>
<feature type="domain" description="Iron-binding zinc finger CDGSH type" evidence="5">
    <location>
        <begin position="107"/>
        <end position="144"/>
    </location>
</feature>
<evidence type="ECO:0000259" key="5">
    <source>
        <dbReference type="SMART" id="SM00704"/>
    </source>
</evidence>
<accession>A0ABY6D1I0</accession>
<keyword evidence="4" id="KW-0411">Iron-sulfur</keyword>
<reference evidence="6" key="1">
    <citation type="submission" date="2022-10" db="EMBL/GenBank/DDBJ databases">
        <title>Comparative genomics and taxonomic characterization of three novel marine species of genus Reichenbachiella exhibiting antioxidant and polysaccharide degradation activities.</title>
        <authorList>
            <person name="Muhammad N."/>
            <person name="Lee Y.-J."/>
            <person name="Ko J."/>
            <person name="Kim S.-G."/>
        </authorList>
    </citation>
    <scope>NUCLEOTIDE SEQUENCE</scope>
    <source>
        <strain evidence="6">Wsw4-B4</strain>
    </source>
</reference>
<keyword evidence="2" id="KW-0479">Metal-binding</keyword>
<dbReference type="InterPro" id="IPR018967">
    <property type="entry name" value="FeS-contain_CDGSH-typ"/>
</dbReference>
<dbReference type="Pfam" id="PF09360">
    <property type="entry name" value="zf-CDGSH"/>
    <property type="match status" value="1"/>
</dbReference>
<dbReference type="InterPro" id="IPR010693">
    <property type="entry name" value="Divergent_4Fe-4S_mono-cluster"/>
</dbReference>
<keyword evidence="3" id="KW-0408">Iron</keyword>
<sequence>MTHELYLSIMAIKTYSNNDVIVKWQSDLCIHSEKCFHGLPKVFNPNQKPWVNITGASTEDIVAQVQKCPSGALSIVNEPSQITPSQETIVETMPNGPLMVYGQMKIKHNGQEVLKDNKATAFCRCGASRNKPYCDGTHKKIDFIG</sequence>
<dbReference type="EMBL" id="CP106735">
    <property type="protein sequence ID" value="UXX80024.1"/>
    <property type="molecule type" value="Genomic_DNA"/>
</dbReference>